<dbReference type="Proteomes" id="UP000324897">
    <property type="component" value="Unassembled WGS sequence"/>
</dbReference>
<evidence type="ECO:0000259" key="7">
    <source>
        <dbReference type="PROSITE" id="PS51214"/>
    </source>
</evidence>
<feature type="repeat" description="ARM" evidence="4">
    <location>
        <begin position="220"/>
        <end position="248"/>
    </location>
</feature>
<dbReference type="InterPro" id="IPR002652">
    <property type="entry name" value="Importin-a_IBB"/>
</dbReference>
<dbReference type="InterPro" id="IPR016024">
    <property type="entry name" value="ARM-type_fold"/>
</dbReference>
<dbReference type="PROSITE" id="PS50176">
    <property type="entry name" value="ARM_REPEAT"/>
    <property type="match status" value="2"/>
</dbReference>
<dbReference type="GO" id="GO:0061608">
    <property type="term" value="F:nuclear import signal receptor activity"/>
    <property type="evidence" value="ECO:0007669"/>
    <property type="project" value="InterPro"/>
</dbReference>
<accession>A0A5J9TYW0</accession>
<keyword evidence="2 5" id="KW-0813">Transport</keyword>
<comment type="similarity">
    <text evidence="1">Belongs to the importin alpha family.</text>
</comment>
<dbReference type="SMART" id="SM00185">
    <property type="entry name" value="ARM"/>
    <property type="match status" value="7"/>
</dbReference>
<evidence type="ECO:0000256" key="5">
    <source>
        <dbReference type="PROSITE-ProRule" id="PRU00561"/>
    </source>
</evidence>
<dbReference type="PROSITE" id="PS51214">
    <property type="entry name" value="IBB"/>
    <property type="match status" value="1"/>
</dbReference>
<dbReference type="Pfam" id="PF16186">
    <property type="entry name" value="Arm_3"/>
    <property type="match status" value="1"/>
</dbReference>
<gene>
    <name evidence="8" type="ORF">EJB05_40079</name>
</gene>
<dbReference type="Pfam" id="PF00514">
    <property type="entry name" value="Arm"/>
    <property type="match status" value="4"/>
</dbReference>
<evidence type="ECO:0000313" key="9">
    <source>
        <dbReference type="Proteomes" id="UP000324897"/>
    </source>
</evidence>
<dbReference type="InterPro" id="IPR032413">
    <property type="entry name" value="Arm_3"/>
</dbReference>
<dbReference type="Gene3D" id="1.25.10.10">
    <property type="entry name" value="Leucine-rich Repeat Variant"/>
    <property type="match status" value="1"/>
</dbReference>
<dbReference type="Gramene" id="TVU16510">
    <property type="protein sequence ID" value="TVU16510"/>
    <property type="gene ID" value="EJB05_40079"/>
</dbReference>
<dbReference type="OrthoDB" id="29145at2759"/>
<dbReference type="Pfam" id="PF01749">
    <property type="entry name" value="IBB"/>
    <property type="match status" value="1"/>
</dbReference>
<name>A0A5J9TYW0_9POAL</name>
<evidence type="ECO:0000256" key="6">
    <source>
        <dbReference type="SAM" id="MobiDB-lite"/>
    </source>
</evidence>
<evidence type="ECO:0000256" key="1">
    <source>
        <dbReference type="ARBA" id="ARBA00010394"/>
    </source>
</evidence>
<reference evidence="8 9" key="1">
    <citation type="journal article" date="2019" name="Sci. Rep.">
        <title>A high-quality genome of Eragrostis curvula grass provides insights into Poaceae evolution and supports new strategies to enhance forage quality.</title>
        <authorList>
            <person name="Carballo J."/>
            <person name="Santos B.A.C.M."/>
            <person name="Zappacosta D."/>
            <person name="Garbus I."/>
            <person name="Selva J.P."/>
            <person name="Gallo C.A."/>
            <person name="Diaz A."/>
            <person name="Albertini E."/>
            <person name="Caccamo M."/>
            <person name="Echenique V."/>
        </authorList>
    </citation>
    <scope>NUCLEOTIDE SEQUENCE [LARGE SCALE GENOMIC DNA]</scope>
    <source>
        <strain evidence="9">cv. Victoria</strain>
        <tissue evidence="8">Leaf</tissue>
    </source>
</reference>
<dbReference type="SUPFAM" id="SSF48371">
    <property type="entry name" value="ARM repeat"/>
    <property type="match status" value="1"/>
</dbReference>
<dbReference type="InterPro" id="IPR000225">
    <property type="entry name" value="Armadillo"/>
</dbReference>
<feature type="compositionally biased region" description="Low complexity" evidence="6">
    <location>
        <begin position="44"/>
        <end position="56"/>
    </location>
</feature>
<comment type="caution">
    <text evidence="8">The sequence shown here is derived from an EMBL/GenBank/DDBJ whole genome shotgun (WGS) entry which is preliminary data.</text>
</comment>
<evidence type="ECO:0000256" key="4">
    <source>
        <dbReference type="PROSITE-ProRule" id="PRU00259"/>
    </source>
</evidence>
<protein>
    <recommendedName>
        <fullName evidence="7">IBB domain-containing protein</fullName>
    </recommendedName>
</protein>
<evidence type="ECO:0000256" key="3">
    <source>
        <dbReference type="ARBA" id="ARBA00022927"/>
    </source>
</evidence>
<keyword evidence="3" id="KW-0653">Protein transport</keyword>
<sequence length="620" mass="67985">MQARWIPADGGCGYGLRERQTSPWAGQDDDRVNDKAPPLRPHRSSPSLPATPLSPLHFPLRGRASRIRTARFRRSSSIGFRRSRSVVPSARVPAIEEAGSEMSLQPSERAELRRSGFKASACAGEAGRLRREHITVEIRKASRNNALLKRRRAAAGAEAASHAPVAHERMVGSSLGLEALPLLAQGLYSDDSSTRLEAARELRKLLSIENPPIQEVISTGVLPCFVELLDREDCPELQFEAVCALTNIILGTSENVKVVVDHNALAIFAVWALGKVAGISPLFRDIVLAHGALFPLLQRLNRCTKLSILRKATWALGNFCRVLSTANFEHVKPALPMLQRLIHSQDEEILNDACWALFYLSSDNDENIQAVIESGVCPRHVQLLTHSSPSVLIAALHVIGNIARGNYVHIQCIMDHQALPYLLNLLTTNQSKCIKGEVCWIISDIMAGNKDHIQAVISENIIGPLVQLMQTAEFDVKKKAACAISNATTGGTHDQIKYLISQGCIMAFCNLLGYADTCVLIVCLKGIENILKVGEAEEHSELYGVNMYAQMIDDADGLEKIENLQTHDNNAISETAVRLLMSYWLEGDYDVPCVDPFLPGLEEALPFGFDFALPGAFDSG</sequence>
<proteinExistence type="inferred from homology"/>
<keyword evidence="9" id="KW-1185">Reference proteome</keyword>
<dbReference type="Gene3D" id="1.20.5.690">
    <property type="entry name" value="Importin-alpha, importin-beta-binding domain"/>
    <property type="match status" value="1"/>
</dbReference>
<dbReference type="PANTHER" id="PTHR23316">
    <property type="entry name" value="IMPORTIN ALPHA"/>
    <property type="match status" value="1"/>
</dbReference>
<dbReference type="EMBL" id="RWGY01000031">
    <property type="protein sequence ID" value="TVU16510.1"/>
    <property type="molecule type" value="Genomic_DNA"/>
</dbReference>
<organism evidence="8 9">
    <name type="scientific">Eragrostis curvula</name>
    <name type="common">weeping love grass</name>
    <dbReference type="NCBI Taxonomy" id="38414"/>
    <lineage>
        <taxon>Eukaryota</taxon>
        <taxon>Viridiplantae</taxon>
        <taxon>Streptophyta</taxon>
        <taxon>Embryophyta</taxon>
        <taxon>Tracheophyta</taxon>
        <taxon>Spermatophyta</taxon>
        <taxon>Magnoliopsida</taxon>
        <taxon>Liliopsida</taxon>
        <taxon>Poales</taxon>
        <taxon>Poaceae</taxon>
        <taxon>PACMAD clade</taxon>
        <taxon>Chloridoideae</taxon>
        <taxon>Eragrostideae</taxon>
        <taxon>Eragrostidinae</taxon>
        <taxon>Eragrostis</taxon>
    </lineage>
</organism>
<evidence type="ECO:0000313" key="8">
    <source>
        <dbReference type="EMBL" id="TVU16510.1"/>
    </source>
</evidence>
<dbReference type="InterPro" id="IPR036975">
    <property type="entry name" value="Importin-a_IBB_sf"/>
</dbReference>
<evidence type="ECO:0000256" key="2">
    <source>
        <dbReference type="ARBA" id="ARBA00022448"/>
    </source>
</evidence>
<feature type="repeat" description="ARM" evidence="4">
    <location>
        <begin position="333"/>
        <end position="375"/>
    </location>
</feature>
<dbReference type="InterPro" id="IPR011989">
    <property type="entry name" value="ARM-like"/>
</dbReference>
<feature type="non-terminal residue" evidence="8">
    <location>
        <position position="1"/>
    </location>
</feature>
<feature type="region of interest" description="Disordered" evidence="6">
    <location>
        <begin position="1"/>
        <end position="57"/>
    </location>
</feature>
<dbReference type="GO" id="GO:0006606">
    <property type="term" value="P:protein import into nucleus"/>
    <property type="evidence" value="ECO:0007669"/>
    <property type="project" value="InterPro"/>
</dbReference>
<feature type="domain" description="IBB" evidence="7">
    <location>
        <begin position="97"/>
        <end position="160"/>
    </location>
</feature>
<dbReference type="AlphaFoldDB" id="A0A5J9TYW0"/>